<protein>
    <submittedName>
        <fullName evidence="3">Carbon-nitrogen hydrolase</fullName>
    </submittedName>
</protein>
<sequence length="274" mass="30507">MKVSLIQTNPQQNRQDNLRVTRELMLAAVKADKPDLIVLPEYFAWYGKNIEAKLAMAEPTTGGPAYRMASDFAREHGVYVHAGTILEKVDGENRVFNTSFVFDRNGKEVAAYRKIHLFDIVAPDGTEHKESATVKPGEDVVTYEIDGLKIGCAICFDIRFFELFLQLEKAGCDIIVLPAAFTLQTGKDHWEVLARARSIETQTYFVACGQTGAVIEGSEKHFFYGHSLVCDPWGHTIARASDGVGFVTARIDAAQIKRVRGLIPMTQHRRLACA</sequence>
<dbReference type="Gene3D" id="3.60.110.10">
    <property type="entry name" value="Carbon-nitrogen hydrolase"/>
    <property type="match status" value="1"/>
</dbReference>
<evidence type="ECO:0000259" key="2">
    <source>
        <dbReference type="PROSITE" id="PS50263"/>
    </source>
</evidence>
<name>A0A2S3YQP1_9HYPH</name>
<gene>
    <name evidence="3" type="ORF">ATY31_10440</name>
</gene>
<dbReference type="RefSeq" id="WP_097527852.1">
    <property type="nucleotide sequence ID" value="NZ_LODU01000018.1"/>
</dbReference>
<dbReference type="InterPro" id="IPR003010">
    <property type="entry name" value="C-N_Hydrolase"/>
</dbReference>
<evidence type="ECO:0000256" key="1">
    <source>
        <dbReference type="ARBA" id="ARBA00022801"/>
    </source>
</evidence>
<dbReference type="PROSITE" id="PS50263">
    <property type="entry name" value="CN_HYDROLASE"/>
    <property type="match status" value="1"/>
</dbReference>
<accession>A0A2S3YQP1</accession>
<dbReference type="EMBL" id="LODU01000018">
    <property type="protein sequence ID" value="POH33508.1"/>
    <property type="molecule type" value="Genomic_DNA"/>
</dbReference>
<dbReference type="SUPFAM" id="SSF56317">
    <property type="entry name" value="Carbon-nitrogen hydrolase"/>
    <property type="match status" value="1"/>
</dbReference>
<dbReference type="InterPro" id="IPR045254">
    <property type="entry name" value="Nit1/2_C-N_Hydrolase"/>
</dbReference>
<keyword evidence="1 3" id="KW-0378">Hydrolase</keyword>
<evidence type="ECO:0000313" key="4">
    <source>
        <dbReference type="Proteomes" id="UP000237511"/>
    </source>
</evidence>
<dbReference type="AlphaFoldDB" id="A0A2S3YQP1"/>
<dbReference type="CDD" id="cd07572">
    <property type="entry name" value="nit"/>
    <property type="match status" value="1"/>
</dbReference>
<comment type="caution">
    <text evidence="3">The sequence shown here is derived from an EMBL/GenBank/DDBJ whole genome shotgun (WGS) entry which is preliminary data.</text>
</comment>
<dbReference type="Pfam" id="PF00795">
    <property type="entry name" value="CN_hydrolase"/>
    <property type="match status" value="1"/>
</dbReference>
<organism evidence="3 4">
    <name type="scientific">Sinorhizobium americanum</name>
    <dbReference type="NCBI Taxonomy" id="194963"/>
    <lineage>
        <taxon>Bacteria</taxon>
        <taxon>Pseudomonadati</taxon>
        <taxon>Pseudomonadota</taxon>
        <taxon>Alphaproteobacteria</taxon>
        <taxon>Hyphomicrobiales</taxon>
        <taxon>Rhizobiaceae</taxon>
        <taxon>Sinorhizobium/Ensifer group</taxon>
        <taxon>Sinorhizobium</taxon>
    </lineage>
</organism>
<evidence type="ECO:0000313" key="3">
    <source>
        <dbReference type="EMBL" id="POH33508.1"/>
    </source>
</evidence>
<feature type="domain" description="CN hydrolase" evidence="2">
    <location>
        <begin position="1"/>
        <end position="253"/>
    </location>
</feature>
<proteinExistence type="predicted"/>
<dbReference type="PANTHER" id="PTHR23088">
    <property type="entry name" value="NITRILASE-RELATED"/>
    <property type="match status" value="1"/>
</dbReference>
<dbReference type="GO" id="GO:0016811">
    <property type="term" value="F:hydrolase activity, acting on carbon-nitrogen (but not peptide) bonds, in linear amides"/>
    <property type="evidence" value="ECO:0007669"/>
    <property type="project" value="InterPro"/>
</dbReference>
<reference evidence="3 4" key="1">
    <citation type="journal article" date="2014" name="Syst. Appl. Microbiol.">
        <title>Microsymbionts of Phaseolus vulgaris in acid and alkaline soils of Mexico.</title>
        <authorList>
            <person name="Verastegui-Valdes M.M."/>
            <person name="Zhang Y.J."/>
            <person name="Rivera-Orduna F.N."/>
            <person name="Cheng H.P."/>
            <person name="Sui X.H."/>
            <person name="Wang E.T."/>
        </authorList>
    </citation>
    <scope>NUCLEOTIDE SEQUENCE [LARGE SCALE GENOMIC DNA]</scope>
    <source>
        <strain evidence="3 4">FG01</strain>
    </source>
</reference>
<dbReference type="InterPro" id="IPR036526">
    <property type="entry name" value="C-N_Hydrolase_sf"/>
</dbReference>
<dbReference type="Proteomes" id="UP000237511">
    <property type="component" value="Unassembled WGS sequence"/>
</dbReference>
<dbReference type="PANTHER" id="PTHR23088:SF27">
    <property type="entry name" value="DEAMINATED GLUTATHIONE AMIDASE"/>
    <property type="match status" value="1"/>
</dbReference>